<dbReference type="AlphaFoldDB" id="A0A5B0H9Y7"/>
<name>A0A5B0H9Y7_9BURK</name>
<evidence type="ECO:0000256" key="1">
    <source>
        <dbReference type="SAM" id="Phobius"/>
    </source>
</evidence>
<keyword evidence="1" id="KW-0812">Transmembrane</keyword>
<keyword evidence="3" id="KW-1185">Reference proteome</keyword>
<evidence type="ECO:0000313" key="2">
    <source>
        <dbReference type="EMBL" id="KAA1012029.1"/>
    </source>
</evidence>
<gene>
    <name evidence="2" type="ORF">FVF58_12985</name>
</gene>
<dbReference type="PANTHER" id="PTHR42941:SF1">
    <property type="entry name" value="SLL1037 PROTEIN"/>
    <property type="match status" value="1"/>
</dbReference>
<dbReference type="EMBL" id="VTUZ01000007">
    <property type="protein sequence ID" value="KAA1012029.1"/>
    <property type="molecule type" value="Genomic_DNA"/>
</dbReference>
<comment type="caution">
    <text evidence="2">The sequence shown here is derived from an EMBL/GenBank/DDBJ whole genome shotgun (WGS) entry which is preliminary data.</text>
</comment>
<keyword evidence="1" id="KW-0472">Membrane</keyword>
<keyword evidence="1" id="KW-1133">Transmembrane helix</keyword>
<sequence length="450" mass="50027">MKARRQRPPQFPGDHTHAEWRDHTLPYVIVAMLVVLVLMLLIWMVDPAPPKAITMSAGPRDSSFLITANQYKKILARNGIRLNVLESDGSEQNLQRLLDPKQHVDIALVQGGLADGLDTSSLMSLGSVFYVPVVVFYRGTGVTQLSQLEGKRIAIGREGSGTRRLALKLLDANDIEPGGNTVLVPSDGLQAATQLVAGEVDAAILSGDSATRGLMLRLLRVPGISVINFEEASAYTRLFPYLDRIDLPPGVLDLKHRIPPETVHLISPTVELVARTNLHPAISDLLIEAAQEVHGMPGLLQHAGQFPNPVAHEYQISEDAQRYYKTGKSFLYRTLPFWLASIGDRTLVLLLPVAVLLFPTMRLIPALYRWRIRSRIYRYYGSLIAIERDALAHSTGEERKQLFAQLDEIEASLNRLRMPLAYADAFYVLREHVGFVRSRLTAAERQSGTP</sequence>
<organism evidence="2 3">
    <name type="scientific">Paraburkholderia panacisoli</name>
    <dbReference type="NCBI Taxonomy" id="2603818"/>
    <lineage>
        <taxon>Bacteria</taxon>
        <taxon>Pseudomonadati</taxon>
        <taxon>Pseudomonadota</taxon>
        <taxon>Betaproteobacteria</taxon>
        <taxon>Burkholderiales</taxon>
        <taxon>Burkholderiaceae</taxon>
        <taxon>Paraburkholderia</taxon>
    </lineage>
</organism>
<dbReference type="Gene3D" id="3.40.190.10">
    <property type="entry name" value="Periplasmic binding protein-like II"/>
    <property type="match status" value="2"/>
</dbReference>
<evidence type="ECO:0000313" key="3">
    <source>
        <dbReference type="Proteomes" id="UP000325273"/>
    </source>
</evidence>
<feature type="transmembrane region" description="Helical" evidence="1">
    <location>
        <begin position="25"/>
        <end position="45"/>
    </location>
</feature>
<dbReference type="Pfam" id="PF16868">
    <property type="entry name" value="NMT1_3"/>
    <property type="match status" value="1"/>
</dbReference>
<dbReference type="Proteomes" id="UP000325273">
    <property type="component" value="Unassembled WGS sequence"/>
</dbReference>
<dbReference type="PANTHER" id="PTHR42941">
    <property type="entry name" value="SLL1037 PROTEIN"/>
    <property type="match status" value="1"/>
</dbReference>
<dbReference type="RefSeq" id="WP_149670300.1">
    <property type="nucleotide sequence ID" value="NZ_VTUZ01000007.1"/>
</dbReference>
<dbReference type="InterPro" id="IPR011852">
    <property type="entry name" value="TRAP_TAXI"/>
</dbReference>
<dbReference type="SUPFAM" id="SSF53850">
    <property type="entry name" value="Periplasmic binding protein-like II"/>
    <property type="match status" value="1"/>
</dbReference>
<reference evidence="2 3" key="1">
    <citation type="submission" date="2019-08" db="EMBL/GenBank/DDBJ databases">
        <title>Paraburkholderia sp. DCY113.</title>
        <authorList>
            <person name="Kang J."/>
        </authorList>
    </citation>
    <scope>NUCLEOTIDE SEQUENCE [LARGE SCALE GENOMIC DNA]</scope>
    <source>
        <strain evidence="2 3">DCY113</strain>
    </source>
</reference>
<accession>A0A5B0H9Y7</accession>
<protein>
    <submittedName>
        <fullName evidence="2">C4-dicarboxylate ABC transporter substrate-binding protein</fullName>
    </submittedName>
</protein>
<feature type="transmembrane region" description="Helical" evidence="1">
    <location>
        <begin position="347"/>
        <end position="368"/>
    </location>
</feature>
<proteinExistence type="predicted"/>